<evidence type="ECO:0000313" key="3">
    <source>
        <dbReference type="EMBL" id="OBU06448.1"/>
    </source>
</evidence>
<dbReference type="GeneID" id="79719007"/>
<comment type="caution">
    <text evidence="3">The sequence shown here is derived from an EMBL/GenBank/DDBJ whole genome shotgun (WGS) entry which is preliminary data.</text>
</comment>
<dbReference type="EMBL" id="LZEX01000021">
    <property type="protein sequence ID" value="OBU06448.1"/>
    <property type="molecule type" value="Genomic_DNA"/>
</dbReference>
<evidence type="ECO:0000256" key="1">
    <source>
        <dbReference type="SAM" id="MobiDB-lite"/>
    </source>
</evidence>
<feature type="region of interest" description="Disordered" evidence="1">
    <location>
        <begin position="32"/>
        <end position="51"/>
    </location>
</feature>
<proteinExistence type="predicted"/>
<keyword evidence="2" id="KW-0732">Signal</keyword>
<organism evidence="3 4">
    <name type="scientific">Morganella psychrotolerans</name>
    <dbReference type="NCBI Taxonomy" id="368603"/>
    <lineage>
        <taxon>Bacteria</taxon>
        <taxon>Pseudomonadati</taxon>
        <taxon>Pseudomonadota</taxon>
        <taxon>Gammaproteobacteria</taxon>
        <taxon>Enterobacterales</taxon>
        <taxon>Morganellaceae</taxon>
        <taxon>Morganella</taxon>
    </lineage>
</organism>
<evidence type="ECO:0000313" key="4">
    <source>
        <dbReference type="Proteomes" id="UP000092247"/>
    </source>
</evidence>
<evidence type="ECO:0000256" key="2">
    <source>
        <dbReference type="SAM" id="SignalP"/>
    </source>
</evidence>
<name>A0A1B8HBJ0_9GAMM</name>
<dbReference type="RefSeq" id="WP_067423949.1">
    <property type="nucleotide sequence ID" value="NZ_LZEX01000021.1"/>
</dbReference>
<sequence length="133" mass="14542">MKHKVLALVGALGLLAGSVMAAPQFNPNSVYAGKNEQPAAQPGTPTQNGEKGSVTVLRLNSYAHLGEFTVPEGIQKASVEQFNNKVYVLSEKPDKRLAGLWIGRDTNGKEGLCGYINNSMRIQKCYFILYREK</sequence>
<protein>
    <submittedName>
        <fullName evidence="3">Uncharacterized protein</fullName>
    </submittedName>
</protein>
<feature type="signal peptide" evidence="2">
    <location>
        <begin position="1"/>
        <end position="21"/>
    </location>
</feature>
<gene>
    <name evidence="3" type="ORF">AYY17_20645</name>
</gene>
<accession>A0A1B8HBJ0</accession>
<dbReference type="Proteomes" id="UP000092247">
    <property type="component" value="Unassembled WGS sequence"/>
</dbReference>
<reference evidence="3 4" key="1">
    <citation type="submission" date="2016-06" db="EMBL/GenBank/DDBJ databases">
        <authorList>
            <person name="Kjaerup R.B."/>
            <person name="Dalgaard T.S."/>
            <person name="Juul-Madsen H.R."/>
        </authorList>
    </citation>
    <scope>NUCLEOTIDE SEQUENCE [LARGE SCALE GENOMIC DNA]</scope>
    <source>
        <strain evidence="3 4">GCSL-Mp3</strain>
    </source>
</reference>
<dbReference type="AlphaFoldDB" id="A0A1B8HBJ0"/>
<feature type="chain" id="PRO_5008609519" evidence="2">
    <location>
        <begin position="22"/>
        <end position="133"/>
    </location>
</feature>